<evidence type="ECO:0000256" key="1">
    <source>
        <dbReference type="SAM" id="MobiDB-lite"/>
    </source>
</evidence>
<organism evidence="4 5">
    <name type="scientific">Pseudotabrizicola alkalilacus</name>
    <dbReference type="NCBI Taxonomy" id="2305252"/>
    <lineage>
        <taxon>Bacteria</taxon>
        <taxon>Pseudomonadati</taxon>
        <taxon>Pseudomonadota</taxon>
        <taxon>Alphaproteobacteria</taxon>
        <taxon>Rhodobacterales</taxon>
        <taxon>Paracoccaceae</taxon>
        <taxon>Pseudotabrizicola</taxon>
    </lineage>
</organism>
<dbReference type="InterPro" id="IPR002477">
    <property type="entry name" value="Peptidoglycan-bd-like"/>
</dbReference>
<reference evidence="4 5" key="1">
    <citation type="submission" date="2018-08" db="EMBL/GenBank/DDBJ databases">
        <title>Flavobacterium tibetense sp. nov., isolated from a wetland YonghuCo on Tibetan Plateau.</title>
        <authorList>
            <person name="Phurbu D."/>
            <person name="Lu H."/>
            <person name="Xing P."/>
        </authorList>
    </citation>
    <scope>NUCLEOTIDE SEQUENCE [LARGE SCALE GENOMIC DNA]</scope>
    <source>
        <strain evidence="4 5">DJC</strain>
    </source>
</reference>
<feature type="region of interest" description="Disordered" evidence="1">
    <location>
        <begin position="53"/>
        <end position="115"/>
    </location>
</feature>
<dbReference type="InterPro" id="IPR036366">
    <property type="entry name" value="PGBDSf"/>
</dbReference>
<dbReference type="SUPFAM" id="SSF47090">
    <property type="entry name" value="PGBD-like"/>
    <property type="match status" value="1"/>
</dbReference>
<accession>A0A411Z6V2</accession>
<protein>
    <submittedName>
        <fullName evidence="4">Antifreeze protein</fullName>
    </submittedName>
</protein>
<feature type="signal peptide" evidence="2">
    <location>
        <begin position="1"/>
        <end position="22"/>
    </location>
</feature>
<dbReference type="RefSeq" id="WP_118149564.1">
    <property type="nucleotide sequence ID" value="NZ_QWEY01000001.1"/>
</dbReference>
<evidence type="ECO:0000259" key="3">
    <source>
        <dbReference type="Pfam" id="PF01471"/>
    </source>
</evidence>
<dbReference type="EMBL" id="QWEY01000001">
    <property type="protein sequence ID" value="RGP38828.1"/>
    <property type="molecule type" value="Genomic_DNA"/>
</dbReference>
<dbReference type="OrthoDB" id="7932821at2"/>
<keyword evidence="5" id="KW-1185">Reference proteome</keyword>
<dbReference type="Pfam" id="PF01471">
    <property type="entry name" value="PG_binding_1"/>
    <property type="match status" value="1"/>
</dbReference>
<feature type="chain" id="PRO_5019432492" evidence="2">
    <location>
        <begin position="23"/>
        <end position="195"/>
    </location>
</feature>
<dbReference type="InterPro" id="IPR036365">
    <property type="entry name" value="PGBD-like_sf"/>
</dbReference>
<name>A0A411Z6V2_9RHOB</name>
<evidence type="ECO:0000313" key="4">
    <source>
        <dbReference type="EMBL" id="RGP38828.1"/>
    </source>
</evidence>
<feature type="domain" description="Peptidoglycan binding-like" evidence="3">
    <location>
        <begin position="136"/>
        <end position="170"/>
    </location>
</feature>
<dbReference type="Gene3D" id="1.10.101.10">
    <property type="entry name" value="PGBD-like superfamily/PGBD"/>
    <property type="match status" value="1"/>
</dbReference>
<evidence type="ECO:0000313" key="5">
    <source>
        <dbReference type="Proteomes" id="UP000284547"/>
    </source>
</evidence>
<keyword evidence="2" id="KW-0732">Signal</keyword>
<sequence>MFKSVKTAAIATVTALSIAVTAAAPAQALGKNERNFIKGVAAAVIVGALINQSQAQTRQPQPEPVYRPTPQPQPHYRPRPQPEPQHHYRPRPQPEPQHHYRPRHDQHHQTSGRVIGSNNSVHATIAAQSFNSYSVAQRRAIQSRLRAFGYYNGGIDAAFGPGTYRAVVAYARDSGGERQLQTRAGSFGVYDSLLY</sequence>
<gene>
    <name evidence="4" type="ORF">D1012_01515</name>
</gene>
<feature type="compositionally biased region" description="Pro residues" evidence="1">
    <location>
        <begin position="61"/>
        <end position="83"/>
    </location>
</feature>
<evidence type="ECO:0000256" key="2">
    <source>
        <dbReference type="SAM" id="SignalP"/>
    </source>
</evidence>
<dbReference type="Proteomes" id="UP000284547">
    <property type="component" value="Unassembled WGS sequence"/>
</dbReference>
<comment type="caution">
    <text evidence="4">The sequence shown here is derived from an EMBL/GenBank/DDBJ whole genome shotgun (WGS) entry which is preliminary data.</text>
</comment>
<dbReference type="AlphaFoldDB" id="A0A411Z6V2"/>
<proteinExistence type="predicted"/>